<accession>Q5C8T3</accession>
<feature type="compositionally biased region" description="Basic residues" evidence="1">
    <location>
        <begin position="35"/>
        <end position="47"/>
    </location>
</feature>
<dbReference type="EMBL" id="AY745875">
    <property type="protein sequence ID" value="AAX33840.1"/>
    <property type="molecule type" value="Genomic_DNA"/>
</dbReference>
<protein>
    <submittedName>
        <fullName evidence="2">Glycoprotein B</fullName>
    </submittedName>
</protein>
<proteinExistence type="predicted"/>
<feature type="region of interest" description="Disordered" evidence="1">
    <location>
        <begin position="226"/>
        <end position="249"/>
    </location>
</feature>
<name>Q5C8T3_BHV1</name>
<evidence type="ECO:0000256" key="1">
    <source>
        <dbReference type="SAM" id="MobiDB-lite"/>
    </source>
</evidence>
<feature type="non-terminal residue" evidence="2">
    <location>
        <position position="249"/>
    </location>
</feature>
<reference evidence="2" key="1">
    <citation type="submission" date="2004-09" db="EMBL/GenBank/DDBJ databases">
        <title>Rapid detection and differentiation of bovine herpesvirus strains.</title>
        <authorList>
            <person name="Oliveira M.E."/>
            <person name="Resende M."/>
            <person name="Caxito F.A."/>
            <person name="Coelho F.M."/>
        </authorList>
    </citation>
    <scope>NUCLEOTIDE SEQUENCE</scope>
    <source>
        <strain evidence="2">LD19</strain>
    </source>
</reference>
<organism evidence="2">
    <name type="scientific">Bovine herpesvirus 1</name>
    <name type="common">BoHV-1</name>
    <dbReference type="NCBI Taxonomy" id="10320"/>
    <lineage>
        <taxon>Viruses</taxon>
        <taxon>Duplodnaviria</taxon>
        <taxon>Heunggongvirae</taxon>
        <taxon>Peploviricota</taxon>
        <taxon>Herviviricetes</taxon>
        <taxon>Herpesvirales</taxon>
        <taxon>Orthoherpesviridae</taxon>
        <taxon>Alphaherpesvirinae</taxon>
        <taxon>Varicellovirus</taxon>
        <taxon>Varicellovirus bovinealpha1</taxon>
    </lineage>
</organism>
<sequence length="249" mass="26320">RRHLQGEHRAEHVQGLHLLQKRDRDHDLGGQHVRGHYKPVHGPRARGHGRDHGPGGQEVALPFESRVPAQRAQGGGLRPRRRPLGGAAEACAAERARGAGLAHDGRCVHGAGLGGALPHGHLCELHRGRSGGALGVPVRLVRALDRGYYLHVAHLRAARGRAPRAHQLLAGALPADRGLLQARHGHGPAPQGAGLAELFAYTARDGSLGLGAQAQKRVLAGQVARGGRNAARREPRELPLHGPLALGDL</sequence>
<feature type="region of interest" description="Disordered" evidence="1">
    <location>
        <begin position="35"/>
        <end position="56"/>
    </location>
</feature>
<feature type="non-terminal residue" evidence="2">
    <location>
        <position position="1"/>
    </location>
</feature>
<evidence type="ECO:0000313" key="2">
    <source>
        <dbReference type="EMBL" id="AAX33840.1"/>
    </source>
</evidence>